<feature type="domain" description="CxC1-like cysteine cluster associated with KDZ transposases" evidence="1">
    <location>
        <begin position="1"/>
        <end position="48"/>
    </location>
</feature>
<dbReference type="KEGG" id="mlr:MELLADRAFT_94270"/>
<dbReference type="PANTHER" id="PTHR33096:SF1">
    <property type="entry name" value="CXC1-LIKE CYSTEINE CLUSTER ASSOCIATED WITH KDZ TRANSPOSASES DOMAIN-CONTAINING PROTEIN"/>
    <property type="match status" value="1"/>
</dbReference>
<dbReference type="STRING" id="747676.F4S742"/>
<reference evidence="3" key="1">
    <citation type="journal article" date="2011" name="Proc. Natl. Acad. Sci. U.S.A.">
        <title>Obligate biotrophy features unraveled by the genomic analysis of rust fungi.</title>
        <authorList>
            <person name="Duplessis S."/>
            <person name="Cuomo C.A."/>
            <person name="Lin Y.-C."/>
            <person name="Aerts A."/>
            <person name="Tisserant E."/>
            <person name="Veneault-Fourrey C."/>
            <person name="Joly D.L."/>
            <person name="Hacquard S."/>
            <person name="Amselem J."/>
            <person name="Cantarel B.L."/>
            <person name="Chiu R."/>
            <person name="Coutinho P.M."/>
            <person name="Feau N."/>
            <person name="Field M."/>
            <person name="Frey P."/>
            <person name="Gelhaye E."/>
            <person name="Goldberg J."/>
            <person name="Grabherr M.G."/>
            <person name="Kodira C.D."/>
            <person name="Kohler A."/>
            <person name="Kuees U."/>
            <person name="Lindquist E.A."/>
            <person name="Lucas S.M."/>
            <person name="Mago R."/>
            <person name="Mauceli E."/>
            <person name="Morin E."/>
            <person name="Murat C."/>
            <person name="Pangilinan J.L."/>
            <person name="Park R."/>
            <person name="Pearson M."/>
            <person name="Quesneville H."/>
            <person name="Rouhier N."/>
            <person name="Sakthikumar S."/>
            <person name="Salamov A.A."/>
            <person name="Schmutz J."/>
            <person name="Selles B."/>
            <person name="Shapiro H."/>
            <person name="Tanguay P."/>
            <person name="Tuskan G.A."/>
            <person name="Henrissat B."/>
            <person name="Van de Peer Y."/>
            <person name="Rouze P."/>
            <person name="Ellis J.G."/>
            <person name="Dodds P.N."/>
            <person name="Schein J.E."/>
            <person name="Zhong S."/>
            <person name="Hamelin R.C."/>
            <person name="Grigoriev I.V."/>
            <person name="Szabo L.J."/>
            <person name="Martin F."/>
        </authorList>
    </citation>
    <scope>NUCLEOTIDE SEQUENCE [LARGE SCALE GENOMIC DNA]</scope>
    <source>
        <strain evidence="3">98AG31 / pathotype 3-4-7</strain>
    </source>
</reference>
<gene>
    <name evidence="2" type="ORF">MELLADRAFT_94270</name>
</gene>
<name>F4S742_MELLP</name>
<protein>
    <recommendedName>
        <fullName evidence="1">CxC1-like cysteine cluster associated with KDZ transposases domain-containing protein</fullName>
    </recommendedName>
</protein>
<dbReference type="RefSeq" id="XP_007417169.1">
    <property type="nucleotide sequence ID" value="XM_007417107.1"/>
</dbReference>
<dbReference type="GeneID" id="18936836"/>
<dbReference type="Pfam" id="PF18758">
    <property type="entry name" value="KDZ"/>
    <property type="match status" value="1"/>
</dbReference>
<dbReference type="InParanoid" id="F4S742"/>
<dbReference type="Pfam" id="PF18802">
    <property type="entry name" value="CxC1"/>
    <property type="match status" value="1"/>
</dbReference>
<dbReference type="OrthoDB" id="2498779at2759"/>
<keyword evidence="3" id="KW-1185">Reference proteome</keyword>
<organism evidence="3">
    <name type="scientific">Melampsora larici-populina (strain 98AG31 / pathotype 3-4-7)</name>
    <name type="common">Poplar leaf rust fungus</name>
    <dbReference type="NCBI Taxonomy" id="747676"/>
    <lineage>
        <taxon>Eukaryota</taxon>
        <taxon>Fungi</taxon>
        <taxon>Dikarya</taxon>
        <taxon>Basidiomycota</taxon>
        <taxon>Pucciniomycotina</taxon>
        <taxon>Pucciniomycetes</taxon>
        <taxon>Pucciniales</taxon>
        <taxon>Melampsoraceae</taxon>
        <taxon>Melampsora</taxon>
    </lineage>
</organism>
<evidence type="ECO:0000313" key="2">
    <source>
        <dbReference type="EMBL" id="EGF99573.1"/>
    </source>
</evidence>
<dbReference type="AlphaFoldDB" id="F4S742"/>
<dbReference type="PANTHER" id="PTHR33096">
    <property type="entry name" value="CXC2 DOMAIN-CONTAINING PROTEIN"/>
    <property type="match status" value="1"/>
</dbReference>
<dbReference type="Proteomes" id="UP000001072">
    <property type="component" value="Unassembled WGS sequence"/>
</dbReference>
<evidence type="ECO:0000313" key="3">
    <source>
        <dbReference type="Proteomes" id="UP000001072"/>
    </source>
</evidence>
<accession>F4S742</accession>
<evidence type="ECO:0000259" key="1">
    <source>
        <dbReference type="Pfam" id="PF18802"/>
    </source>
</evidence>
<dbReference type="InterPro" id="IPR040521">
    <property type="entry name" value="KDZ"/>
</dbReference>
<sequence>MGYFPASPSFPRTAFSIRLLLFHHILWKYCSVRMLGFSQALDEYLDAKNPLMLSTKTGQPRQWRKPLTYAVRAHRQVLSLIRQKELELLQLSQLDQLASNCPRCFGLPVDKTPNPDEPHIILCIDGNFQHKRHLAASHEIPGHNPEPQELFMDPERVERMAVAMAGGGTRNPQLDELVDPCTDKHTAADDVRGKKSFPGMDETGLVVMACRHDHIIRFVNLVQSGEQLESLRTGPH</sequence>
<dbReference type="HOGENOM" id="CLU_081482_0_0_1"/>
<proteinExistence type="predicted"/>
<dbReference type="InterPro" id="IPR041320">
    <property type="entry name" value="CxC1"/>
</dbReference>
<dbReference type="VEuPathDB" id="FungiDB:MELLADRAFT_94270"/>
<dbReference type="EMBL" id="GL883157">
    <property type="protein sequence ID" value="EGF99573.1"/>
    <property type="molecule type" value="Genomic_DNA"/>
</dbReference>